<name>A0ABV7MBZ3_9PROT</name>
<evidence type="ECO:0000256" key="2">
    <source>
        <dbReference type="SAM" id="Phobius"/>
    </source>
</evidence>
<evidence type="ECO:0000313" key="4">
    <source>
        <dbReference type="Proteomes" id="UP001595607"/>
    </source>
</evidence>
<feature type="compositionally biased region" description="Basic and acidic residues" evidence="1">
    <location>
        <begin position="9"/>
        <end position="33"/>
    </location>
</feature>
<keyword evidence="4" id="KW-1185">Reference proteome</keyword>
<evidence type="ECO:0008006" key="5">
    <source>
        <dbReference type="Google" id="ProtNLM"/>
    </source>
</evidence>
<reference evidence="4" key="1">
    <citation type="journal article" date="2019" name="Int. J. Syst. Evol. Microbiol.">
        <title>The Global Catalogue of Microorganisms (GCM) 10K type strain sequencing project: providing services to taxonomists for standard genome sequencing and annotation.</title>
        <authorList>
            <consortium name="The Broad Institute Genomics Platform"/>
            <consortium name="The Broad Institute Genome Sequencing Center for Infectious Disease"/>
            <person name="Wu L."/>
            <person name="Ma J."/>
        </authorList>
    </citation>
    <scope>NUCLEOTIDE SEQUENCE [LARGE SCALE GENOMIC DNA]</scope>
    <source>
        <strain evidence="4">KCTC 22245</strain>
    </source>
</reference>
<evidence type="ECO:0000256" key="1">
    <source>
        <dbReference type="SAM" id="MobiDB-lite"/>
    </source>
</evidence>
<proteinExistence type="predicted"/>
<dbReference type="RefSeq" id="WP_189570662.1">
    <property type="nucleotide sequence ID" value="NZ_BMXU01000001.1"/>
</dbReference>
<feature type="transmembrane region" description="Helical" evidence="2">
    <location>
        <begin position="70"/>
        <end position="90"/>
    </location>
</feature>
<accession>A0ABV7MBZ3</accession>
<sequence length="275" mass="30538">MAAALSAGEQDRDRAQSKTRAEYPADHEGRKGELATALSPQTPTHGEQVAQQAQWWEERDLQAQERMARWTVWIGVATWVGIALLSWTLWETRRVTVETKRIGEAQTRAYLSIIKPKIIIHDYMVWGVVADVVNSGNSPAKNVEVKTGPMMFDVHGNPLCRMAGVGPPALPDFETDTSRLGSIAAGTKGRGVWFTGDYEGHPFAEVPDWAKMYVAASVRYQTVFQRGEEAEREDYLFVFEVSEGLPDIGKDVVEIEGVALPYLNADGSFREASTH</sequence>
<organism evidence="3 4">
    <name type="scientific">Parvularcula lutaonensis</name>
    <dbReference type="NCBI Taxonomy" id="491923"/>
    <lineage>
        <taxon>Bacteria</taxon>
        <taxon>Pseudomonadati</taxon>
        <taxon>Pseudomonadota</taxon>
        <taxon>Alphaproteobacteria</taxon>
        <taxon>Parvularculales</taxon>
        <taxon>Parvularculaceae</taxon>
        <taxon>Parvularcula</taxon>
    </lineage>
</organism>
<protein>
    <recommendedName>
        <fullName evidence="5">SURF1-like protein</fullName>
    </recommendedName>
</protein>
<gene>
    <name evidence="3" type="ORF">ACFONP_06720</name>
</gene>
<keyword evidence="2" id="KW-0472">Membrane</keyword>
<feature type="region of interest" description="Disordered" evidence="1">
    <location>
        <begin position="1"/>
        <end position="46"/>
    </location>
</feature>
<dbReference type="Proteomes" id="UP001595607">
    <property type="component" value="Unassembled WGS sequence"/>
</dbReference>
<keyword evidence="2" id="KW-1133">Transmembrane helix</keyword>
<dbReference type="EMBL" id="JBHRVA010000002">
    <property type="protein sequence ID" value="MFC3302422.1"/>
    <property type="molecule type" value="Genomic_DNA"/>
</dbReference>
<evidence type="ECO:0000313" key="3">
    <source>
        <dbReference type="EMBL" id="MFC3302422.1"/>
    </source>
</evidence>
<comment type="caution">
    <text evidence="3">The sequence shown here is derived from an EMBL/GenBank/DDBJ whole genome shotgun (WGS) entry which is preliminary data.</text>
</comment>
<keyword evidence="2" id="KW-0812">Transmembrane</keyword>